<dbReference type="EMBL" id="GBXM01082987">
    <property type="protein sequence ID" value="JAH25590.1"/>
    <property type="molecule type" value="Transcribed_RNA"/>
</dbReference>
<feature type="signal peptide" evidence="1">
    <location>
        <begin position="1"/>
        <end position="15"/>
    </location>
</feature>
<feature type="chain" id="PRO_5012633272" evidence="1">
    <location>
        <begin position="16"/>
        <end position="43"/>
    </location>
</feature>
<protein>
    <submittedName>
        <fullName evidence="2">Uncharacterized protein</fullName>
    </submittedName>
</protein>
<reference evidence="2" key="2">
    <citation type="journal article" date="2015" name="Fish Shellfish Immunol.">
        <title>Early steps in the European eel (Anguilla anguilla)-Vibrio vulnificus interaction in the gills: Role of the RtxA13 toxin.</title>
        <authorList>
            <person name="Callol A."/>
            <person name="Pajuelo D."/>
            <person name="Ebbesson L."/>
            <person name="Teles M."/>
            <person name="MacKenzie S."/>
            <person name="Amaro C."/>
        </authorList>
    </citation>
    <scope>NUCLEOTIDE SEQUENCE</scope>
</reference>
<keyword evidence="1" id="KW-0732">Signal</keyword>
<name>A0A0E9RAS2_ANGAN</name>
<evidence type="ECO:0000256" key="1">
    <source>
        <dbReference type="SAM" id="SignalP"/>
    </source>
</evidence>
<reference evidence="2" key="1">
    <citation type="submission" date="2014-11" db="EMBL/GenBank/DDBJ databases">
        <authorList>
            <person name="Amaro Gonzalez C."/>
        </authorList>
    </citation>
    <scope>NUCLEOTIDE SEQUENCE</scope>
</reference>
<organism evidence="2">
    <name type="scientific">Anguilla anguilla</name>
    <name type="common">European freshwater eel</name>
    <name type="synonym">Muraena anguilla</name>
    <dbReference type="NCBI Taxonomy" id="7936"/>
    <lineage>
        <taxon>Eukaryota</taxon>
        <taxon>Metazoa</taxon>
        <taxon>Chordata</taxon>
        <taxon>Craniata</taxon>
        <taxon>Vertebrata</taxon>
        <taxon>Euteleostomi</taxon>
        <taxon>Actinopterygii</taxon>
        <taxon>Neopterygii</taxon>
        <taxon>Teleostei</taxon>
        <taxon>Anguilliformes</taxon>
        <taxon>Anguillidae</taxon>
        <taxon>Anguilla</taxon>
    </lineage>
</organism>
<dbReference type="AlphaFoldDB" id="A0A0E9RAS2"/>
<evidence type="ECO:0000313" key="2">
    <source>
        <dbReference type="EMBL" id="JAH25590.1"/>
    </source>
</evidence>
<proteinExistence type="predicted"/>
<accession>A0A0E9RAS2</accession>
<sequence>MLMLFILCFIALCNKKHFFLNFLIPNAYVQCHNNGKITHKIVC</sequence>